<reference evidence="4" key="1">
    <citation type="submission" date="2022-08" db="EMBL/GenBank/DDBJ databases">
        <authorList>
            <consortium name="DOE Joint Genome Institute"/>
            <person name="Min B."/>
            <person name="Riley R."/>
            <person name="Sierra-Patev S."/>
            <person name="Naranjo-Ortiz M."/>
            <person name="Looney B."/>
            <person name="Konkel Z."/>
            <person name="Slot J.C."/>
            <person name="Sakamoto Y."/>
            <person name="Steenwyk J.L."/>
            <person name="Rokas A."/>
            <person name="Carro J."/>
            <person name="Camarero S."/>
            <person name="Ferreira P."/>
            <person name="Molpeceres G."/>
            <person name="Ruiz-Duenas F.J."/>
            <person name="Serrano A."/>
            <person name="Henrissat B."/>
            <person name="Drula E."/>
            <person name="Hughes K.W."/>
            <person name="Mata J.L."/>
            <person name="Ishikawa N.K."/>
            <person name="Vargas-Isla R."/>
            <person name="Ushijima S."/>
            <person name="Smith C.A."/>
            <person name="Ahrendt S."/>
            <person name="Andreopoulos W."/>
            <person name="He G."/>
            <person name="Labutti K."/>
            <person name="Lipzen A."/>
            <person name="Ng V."/>
            <person name="Sandor L."/>
            <person name="Barry K."/>
            <person name="Martinez A.T."/>
            <person name="Xiao Y."/>
            <person name="Gibbons J.G."/>
            <person name="Terashima K."/>
            <person name="Hibbett D.S."/>
            <person name="Grigoriev I.V."/>
        </authorList>
    </citation>
    <scope>NUCLEOTIDE SEQUENCE</scope>
    <source>
        <strain evidence="4">Sp2 HRB7682 ss15</strain>
    </source>
</reference>
<dbReference type="InterPro" id="IPR013087">
    <property type="entry name" value="Znf_C2H2_type"/>
</dbReference>
<keyword evidence="1" id="KW-0863">Zinc-finger</keyword>
<keyword evidence="1" id="KW-0479">Metal-binding</keyword>
<proteinExistence type="predicted"/>
<protein>
    <recommendedName>
        <fullName evidence="3">C2H2-type domain-containing protein</fullName>
    </recommendedName>
</protein>
<dbReference type="EMBL" id="JANVFS010000029">
    <property type="protein sequence ID" value="KAJ4471274.1"/>
    <property type="molecule type" value="Genomic_DNA"/>
</dbReference>
<keyword evidence="1" id="KW-0862">Zinc</keyword>
<dbReference type="Proteomes" id="UP001150238">
    <property type="component" value="Unassembled WGS sequence"/>
</dbReference>
<feature type="domain" description="C2H2-type" evidence="3">
    <location>
        <begin position="2"/>
        <end position="27"/>
    </location>
</feature>
<name>A0A9W9DIU4_9AGAR</name>
<comment type="caution">
    <text evidence="4">The sequence shown here is derived from an EMBL/GenBank/DDBJ whole genome shotgun (WGS) entry which is preliminary data.</text>
</comment>
<feature type="region of interest" description="Disordered" evidence="2">
    <location>
        <begin position="190"/>
        <end position="227"/>
    </location>
</feature>
<evidence type="ECO:0000256" key="1">
    <source>
        <dbReference type="PROSITE-ProRule" id="PRU00042"/>
    </source>
</evidence>
<feature type="compositionally biased region" description="Polar residues" evidence="2">
    <location>
        <begin position="190"/>
        <end position="205"/>
    </location>
</feature>
<dbReference type="Gene3D" id="3.30.160.60">
    <property type="entry name" value="Classic Zinc Finger"/>
    <property type="match status" value="1"/>
</dbReference>
<evidence type="ECO:0000259" key="3">
    <source>
        <dbReference type="PROSITE" id="PS50157"/>
    </source>
</evidence>
<evidence type="ECO:0000256" key="2">
    <source>
        <dbReference type="SAM" id="MobiDB-lite"/>
    </source>
</evidence>
<dbReference type="Pfam" id="PF00096">
    <property type="entry name" value="zf-C2H2"/>
    <property type="match status" value="1"/>
</dbReference>
<accession>A0A9W9DIU4</accession>
<evidence type="ECO:0000313" key="5">
    <source>
        <dbReference type="Proteomes" id="UP001150238"/>
    </source>
</evidence>
<dbReference type="InterPro" id="IPR036236">
    <property type="entry name" value="Znf_C2H2_sf"/>
</dbReference>
<dbReference type="PROSITE" id="PS50157">
    <property type="entry name" value="ZINC_FINGER_C2H2_2"/>
    <property type="match status" value="1"/>
</dbReference>
<sequence length="471" mass="53582">MFPCSVCEKRFYSLSSLKEHTQVSPDHYRCQGCNRVFSSVYELGQRNKRKRIFVIPAKEFLHCDLVLRIIIEDLKHIQLVPHAAKGSRIKDRLRSITDCEVLAIYWLMKLFVTSAMQKFSATTYLNIIWNHDVDFKQHCLRLHEFATCKHCGRLFEDERRFQRYSLGMRIHSICPTCQIRLKDEKKRQMLNSHPQRVSGSVTAGISKNEDGLSRRSSVSPESRELFSTSDAKLKTPKYSKYGTKRSFDVLPSAATVPHVEMQPTTALVTPRTNDGTLSSFVSQTVITPSQQGTRLKTESRIAKSGLLRSIPEVQLNMSDVELFHPSNSTTSSEDISPLACNYREDFRPNPQRSDPSLPALVNDLSWQFHHSMDLGLQDASVINFETNHSSLVQPPYRNTMTRLASTPSLNFGTPPEIRVNPTKPHMLNSMTVPISLHCRLCKRDSSIMGVNAGNDDVPYCAKHVDVYSQMM</sequence>
<dbReference type="SUPFAM" id="SSF57667">
    <property type="entry name" value="beta-beta-alpha zinc fingers"/>
    <property type="match status" value="1"/>
</dbReference>
<gene>
    <name evidence="4" type="ORF">C8J55DRAFT_491431</name>
</gene>
<reference evidence="4" key="2">
    <citation type="journal article" date="2023" name="Proc. Natl. Acad. Sci. U.S.A.">
        <title>A global phylogenomic analysis of the shiitake genus Lentinula.</title>
        <authorList>
            <person name="Sierra-Patev S."/>
            <person name="Min B."/>
            <person name="Naranjo-Ortiz M."/>
            <person name="Looney B."/>
            <person name="Konkel Z."/>
            <person name="Slot J.C."/>
            <person name="Sakamoto Y."/>
            <person name="Steenwyk J.L."/>
            <person name="Rokas A."/>
            <person name="Carro J."/>
            <person name="Camarero S."/>
            <person name="Ferreira P."/>
            <person name="Molpeceres G."/>
            <person name="Ruiz-Duenas F.J."/>
            <person name="Serrano A."/>
            <person name="Henrissat B."/>
            <person name="Drula E."/>
            <person name="Hughes K.W."/>
            <person name="Mata J.L."/>
            <person name="Ishikawa N.K."/>
            <person name="Vargas-Isla R."/>
            <person name="Ushijima S."/>
            <person name="Smith C.A."/>
            <person name="Donoghue J."/>
            <person name="Ahrendt S."/>
            <person name="Andreopoulos W."/>
            <person name="He G."/>
            <person name="LaButti K."/>
            <person name="Lipzen A."/>
            <person name="Ng V."/>
            <person name="Riley R."/>
            <person name="Sandor L."/>
            <person name="Barry K."/>
            <person name="Martinez A.T."/>
            <person name="Xiao Y."/>
            <person name="Gibbons J.G."/>
            <person name="Terashima K."/>
            <person name="Grigoriev I.V."/>
            <person name="Hibbett D."/>
        </authorList>
    </citation>
    <scope>NUCLEOTIDE SEQUENCE</scope>
    <source>
        <strain evidence="4">Sp2 HRB7682 ss15</strain>
    </source>
</reference>
<dbReference type="AlphaFoldDB" id="A0A9W9DIU4"/>
<evidence type="ECO:0000313" key="4">
    <source>
        <dbReference type="EMBL" id="KAJ4471274.1"/>
    </source>
</evidence>
<organism evidence="4 5">
    <name type="scientific">Lentinula lateritia</name>
    <dbReference type="NCBI Taxonomy" id="40482"/>
    <lineage>
        <taxon>Eukaryota</taxon>
        <taxon>Fungi</taxon>
        <taxon>Dikarya</taxon>
        <taxon>Basidiomycota</taxon>
        <taxon>Agaricomycotina</taxon>
        <taxon>Agaricomycetes</taxon>
        <taxon>Agaricomycetidae</taxon>
        <taxon>Agaricales</taxon>
        <taxon>Marasmiineae</taxon>
        <taxon>Omphalotaceae</taxon>
        <taxon>Lentinula</taxon>
    </lineage>
</organism>
<dbReference type="GO" id="GO:0008270">
    <property type="term" value="F:zinc ion binding"/>
    <property type="evidence" value="ECO:0007669"/>
    <property type="project" value="UniProtKB-KW"/>
</dbReference>